<protein>
    <recommendedName>
        <fullName evidence="2">DUF2134 domain-containing protein</fullName>
    </recommendedName>
</protein>
<evidence type="ECO:0000256" key="1">
    <source>
        <dbReference type="SAM" id="Phobius"/>
    </source>
</evidence>
<sequence length="608" mass="60865">MTTRHSGGTIRRASRQRGAFSVMAIIATLIAITTLGAIGVGNLFFQRRDVQRIADMAALAAVQRMDDACSQPTATATSNAQSNGLDASNGDTINIECGRWDTSVNPAPSYYAAATSGTTQLNAAKVVVTRQVPFFFVGPPQTVSAVSTARSTNIDTFSVGATLAALGGVGCSGGSAPTSGNPGLVNGLIGALLGANLNLNIASYQALACTNVTVGDLVVAAGVGTVDQLLALKLTLPQLLQLMVKAATQTSVVNASLQASLATLQAILNANVPGTSIGLGGAGGLLNVALADTQAALNAQVDLLDLLMVGAEIAATGKPAVVVNVPSLNLGGLTGTQLQVQIISPPSIGVGEGGIDPATGTWRTKASTAAVGVYLNVYLGTAQLPLVGPLLGALNVGVDVNLPIYLQAGTGTAWLNSTQCAATQAASTVVITAQPGVANLCIGQPPLDSSGKISLSSAYSCTSPAQVINATVLGLAGLKLATLKVSMSNVSVQVQGAAQQHTFNGVPGIDANYWTVNSNALGSALSSALTQLAGAQITATLTLLGADLLSIPSTLASTLLGFLTSLLSPLLSSLDAVLVPLLNLLGVQVGAATVHQISLSCGVAQTVY</sequence>
<dbReference type="AlphaFoldDB" id="A0A3R9BLA6"/>
<comment type="caution">
    <text evidence="3">The sequence shown here is derived from an EMBL/GenBank/DDBJ whole genome shotgun (WGS) entry which is preliminary data.</text>
</comment>
<evidence type="ECO:0000259" key="2">
    <source>
        <dbReference type="Pfam" id="PF09977"/>
    </source>
</evidence>
<gene>
    <name evidence="3" type="ORF">EGT41_04460</name>
</gene>
<evidence type="ECO:0000313" key="4">
    <source>
        <dbReference type="Proteomes" id="UP000272140"/>
    </source>
</evidence>
<name>A0A3R9BLA6_9BURK</name>
<dbReference type="RefSeq" id="WP_012328394.1">
    <property type="nucleotide sequence ID" value="NZ_CADEUI010000002.1"/>
</dbReference>
<dbReference type="InterPro" id="IPR018705">
    <property type="entry name" value="DUF2134_membrane"/>
</dbReference>
<proteinExistence type="predicted"/>
<keyword evidence="1" id="KW-0812">Transmembrane</keyword>
<feature type="transmembrane region" description="Helical" evidence="1">
    <location>
        <begin position="20"/>
        <end position="45"/>
    </location>
</feature>
<reference evidence="4" key="1">
    <citation type="submission" date="2018-11" db="EMBL/GenBank/DDBJ databases">
        <title>FDA dAtabase for Regulatory Grade micrObial Sequences (FDA-ARGOS): Supporting development and validation of Infectious Disease Dx tests.</title>
        <authorList>
            <person name="Goldberg B."/>
            <person name="Campos J."/>
            <person name="Tallon L."/>
            <person name="Sadzewicz L."/>
            <person name="Zhao X."/>
            <person name="Vavikolanu K."/>
            <person name="Mehta A."/>
            <person name="Aluvathingal J."/>
            <person name="Nadendla S."/>
            <person name="Geyer C."/>
            <person name="Nandy P."/>
            <person name="Yan Y."/>
            <person name="Sichtig H."/>
        </authorList>
    </citation>
    <scope>NUCLEOTIDE SEQUENCE [LARGE SCALE GENOMIC DNA]</scope>
    <source>
        <strain evidence="4">FDAARGOS_544</strain>
    </source>
</reference>
<organism evidence="3 4">
    <name type="scientific">Burkholderia cenocepacia</name>
    <dbReference type="NCBI Taxonomy" id="95486"/>
    <lineage>
        <taxon>Bacteria</taxon>
        <taxon>Pseudomonadati</taxon>
        <taxon>Pseudomonadota</taxon>
        <taxon>Betaproteobacteria</taxon>
        <taxon>Burkholderiales</taxon>
        <taxon>Burkholderiaceae</taxon>
        <taxon>Burkholderia</taxon>
        <taxon>Burkholderia cepacia complex</taxon>
    </lineage>
</organism>
<keyword evidence="1" id="KW-1133">Transmembrane helix</keyword>
<feature type="domain" description="DUF2134" evidence="2">
    <location>
        <begin position="60"/>
        <end position="149"/>
    </location>
</feature>
<dbReference type="Proteomes" id="UP000272140">
    <property type="component" value="Unassembled WGS sequence"/>
</dbReference>
<dbReference type="EMBL" id="RKIO01000002">
    <property type="protein sequence ID" value="RSC12660.1"/>
    <property type="molecule type" value="Genomic_DNA"/>
</dbReference>
<dbReference type="Pfam" id="PF09977">
    <property type="entry name" value="Tad_C"/>
    <property type="match status" value="1"/>
</dbReference>
<accession>A0A3R9BLA6</accession>
<keyword evidence="1" id="KW-0472">Membrane</keyword>
<evidence type="ECO:0000313" key="3">
    <source>
        <dbReference type="EMBL" id="RSC12660.1"/>
    </source>
</evidence>